<comment type="caution">
    <text evidence="3">The sequence shown here is derived from an EMBL/GenBank/DDBJ whole genome shotgun (WGS) entry which is preliminary data.</text>
</comment>
<protein>
    <submittedName>
        <fullName evidence="3">DUF4434 domain-containing protein</fullName>
    </submittedName>
</protein>
<reference evidence="3 4" key="1">
    <citation type="journal article" date="2021" name="Front. Microbiol.">
        <title>Aerobic Denitrification and Heterotrophic Sulfur Oxidation in the Genus Halomonas Revealed by Six Novel Species Characterizations and Genome-Based Analysis.</title>
        <authorList>
            <person name="Wang L."/>
            <person name="Shao Z."/>
        </authorList>
    </citation>
    <scope>NUCLEOTIDE SEQUENCE [LARGE SCALE GENOMIC DNA]</scope>
    <source>
        <strain evidence="3 4">MCCC 1A11058</strain>
    </source>
</reference>
<feature type="chain" id="PRO_5046466382" evidence="1">
    <location>
        <begin position="19"/>
        <end position="285"/>
    </location>
</feature>
<evidence type="ECO:0000313" key="4">
    <source>
        <dbReference type="Proteomes" id="UP001320272"/>
    </source>
</evidence>
<feature type="domain" description="DUF4434" evidence="2">
    <location>
        <begin position="23"/>
        <end position="222"/>
    </location>
</feature>
<dbReference type="RefSeq" id="WP_234254194.1">
    <property type="nucleotide sequence ID" value="NZ_JABFTV010000006.1"/>
</dbReference>
<sequence>MRSTPVILVLLLALSTHADERLFYQPHNSDATLSESEWQALWRSTVDHGVDTLIVQWTRHGDDDFGGRNGWLAAALHAAQREGLELILGLRYDPEYYRILPDDRRFASYWYLQSSHALEQHEALGAWGLEVAGWYMPLELDDYLFENPATRAELETQLQSLASYLDRPLHISAFSGGILSPEVFASWMGELTDAGIQVWWQDGHGTQALPLPVRQAYAEALDCRIGIVREAFVQVSEPDAPFQAQPNHPAEAPACHPSAVFSLRYRPWASILLDSEPDAMTAPLE</sequence>
<accession>A0ABS9ATR9</accession>
<keyword evidence="1" id="KW-0732">Signal</keyword>
<organism evidence="3 4">
    <name type="scientific">Billgrantia aerodenitrificans</name>
    <dbReference type="NCBI Taxonomy" id="2733483"/>
    <lineage>
        <taxon>Bacteria</taxon>
        <taxon>Pseudomonadati</taxon>
        <taxon>Pseudomonadota</taxon>
        <taxon>Gammaproteobacteria</taxon>
        <taxon>Oceanospirillales</taxon>
        <taxon>Halomonadaceae</taxon>
        <taxon>Billgrantia</taxon>
    </lineage>
</organism>
<keyword evidence="4" id="KW-1185">Reference proteome</keyword>
<dbReference type="Proteomes" id="UP001320272">
    <property type="component" value="Unassembled WGS sequence"/>
</dbReference>
<name>A0ABS9ATR9_9GAMM</name>
<dbReference type="EMBL" id="JABFTV010000006">
    <property type="protein sequence ID" value="MCE8025012.1"/>
    <property type="molecule type" value="Genomic_DNA"/>
</dbReference>
<dbReference type="Pfam" id="PF14488">
    <property type="entry name" value="DUF4434"/>
    <property type="match status" value="1"/>
</dbReference>
<evidence type="ECO:0000313" key="3">
    <source>
        <dbReference type="EMBL" id="MCE8025012.1"/>
    </source>
</evidence>
<dbReference type="Gene3D" id="3.20.20.80">
    <property type="entry name" value="Glycosidases"/>
    <property type="match status" value="1"/>
</dbReference>
<gene>
    <name evidence="3" type="ORF">HOP59_12795</name>
</gene>
<feature type="signal peptide" evidence="1">
    <location>
        <begin position="1"/>
        <end position="18"/>
    </location>
</feature>
<dbReference type="InterPro" id="IPR027849">
    <property type="entry name" value="DUF4434"/>
</dbReference>
<evidence type="ECO:0000259" key="2">
    <source>
        <dbReference type="Pfam" id="PF14488"/>
    </source>
</evidence>
<evidence type="ECO:0000256" key="1">
    <source>
        <dbReference type="SAM" id="SignalP"/>
    </source>
</evidence>
<proteinExistence type="predicted"/>